<proteinExistence type="predicted"/>
<comment type="caution">
    <text evidence="1">The sequence shown here is derived from an EMBL/GenBank/DDBJ whole genome shotgun (WGS) entry which is preliminary data.</text>
</comment>
<accession>A0A834BAB3</accession>
<gene>
    <name evidence="1" type="ORF">HJG60_009887</name>
</gene>
<dbReference type="EMBL" id="JABVXQ010000002">
    <property type="protein sequence ID" value="KAF6125444.1"/>
    <property type="molecule type" value="Genomic_DNA"/>
</dbReference>
<evidence type="ECO:0000313" key="2">
    <source>
        <dbReference type="Proteomes" id="UP000664940"/>
    </source>
</evidence>
<dbReference type="AlphaFoldDB" id="A0A834BAB3"/>
<sequence length="155" mass="17063">MCLRVAKRSHPWQFQEHGHLGRYLLSGAKWGGQSWRVKGWEGISARTGVAVGDTRPASPSHICFGSQLLYSILTWSSHRQPLMTSSLFSAAPAGVQSLPTVSLFHTFRLWHHCLEVSLPQVSAPPQYCSIPKIRFKHCLSVKPPVCSASSGSQSP</sequence>
<dbReference type="Proteomes" id="UP000664940">
    <property type="component" value="Unassembled WGS sequence"/>
</dbReference>
<protein>
    <submittedName>
        <fullName evidence="1">Uncharacterized protein</fullName>
    </submittedName>
</protein>
<reference evidence="1 2" key="1">
    <citation type="journal article" date="2020" name="Nature">
        <title>Six reference-quality genomes reveal evolution of bat adaptations.</title>
        <authorList>
            <person name="Jebb D."/>
            <person name="Huang Z."/>
            <person name="Pippel M."/>
            <person name="Hughes G.M."/>
            <person name="Lavrichenko K."/>
            <person name="Devanna P."/>
            <person name="Winkler S."/>
            <person name="Jermiin L.S."/>
            <person name="Skirmuntt E.C."/>
            <person name="Katzourakis A."/>
            <person name="Burkitt-Gray L."/>
            <person name="Ray D.A."/>
            <person name="Sullivan K.A.M."/>
            <person name="Roscito J.G."/>
            <person name="Kirilenko B.M."/>
            <person name="Davalos L.M."/>
            <person name="Corthals A.P."/>
            <person name="Power M.L."/>
            <person name="Jones G."/>
            <person name="Ransome R.D."/>
            <person name="Dechmann D.K.N."/>
            <person name="Locatelli A.G."/>
            <person name="Puechmaille S.J."/>
            <person name="Fedrigo O."/>
            <person name="Jarvis E.D."/>
            <person name="Hiller M."/>
            <person name="Vernes S.C."/>
            <person name="Myers E.W."/>
            <person name="Teeling E.C."/>
        </authorList>
    </citation>
    <scope>NUCLEOTIDE SEQUENCE [LARGE SCALE GENOMIC DNA]</scope>
    <source>
        <strain evidence="1">Bat1K_MPI-CBG_1</strain>
    </source>
</reference>
<organism evidence="1 2">
    <name type="scientific">Phyllostomus discolor</name>
    <name type="common">pale spear-nosed bat</name>
    <dbReference type="NCBI Taxonomy" id="89673"/>
    <lineage>
        <taxon>Eukaryota</taxon>
        <taxon>Metazoa</taxon>
        <taxon>Chordata</taxon>
        <taxon>Craniata</taxon>
        <taxon>Vertebrata</taxon>
        <taxon>Euteleostomi</taxon>
        <taxon>Mammalia</taxon>
        <taxon>Eutheria</taxon>
        <taxon>Laurasiatheria</taxon>
        <taxon>Chiroptera</taxon>
        <taxon>Yangochiroptera</taxon>
        <taxon>Phyllostomidae</taxon>
        <taxon>Phyllostominae</taxon>
        <taxon>Phyllostomus</taxon>
    </lineage>
</organism>
<evidence type="ECO:0000313" key="1">
    <source>
        <dbReference type="EMBL" id="KAF6125444.1"/>
    </source>
</evidence>
<name>A0A834BAB3_9CHIR</name>